<comment type="similarity">
    <text evidence="2">Belongs to the acyl-CoA dehydrogenase family.</text>
</comment>
<evidence type="ECO:0000313" key="10">
    <source>
        <dbReference type="Proteomes" id="UP001183222"/>
    </source>
</evidence>
<reference evidence="10" key="1">
    <citation type="submission" date="2023-07" db="EMBL/GenBank/DDBJ databases">
        <title>30 novel species of actinomycetes from the DSMZ collection.</title>
        <authorList>
            <person name="Nouioui I."/>
        </authorList>
    </citation>
    <scope>NUCLEOTIDE SEQUENCE [LARGE SCALE GENOMIC DNA]</scope>
    <source>
        <strain evidence="10">DSM 46792</strain>
    </source>
</reference>
<dbReference type="InterPro" id="IPR009075">
    <property type="entry name" value="AcylCo_DH/oxidase_C"/>
</dbReference>
<evidence type="ECO:0000256" key="5">
    <source>
        <dbReference type="ARBA" id="ARBA00023002"/>
    </source>
</evidence>
<comment type="caution">
    <text evidence="9">The sequence shown here is derived from an EMBL/GenBank/DDBJ whole genome shotgun (WGS) entry which is preliminary data.</text>
</comment>
<dbReference type="PANTHER" id="PTHR43292">
    <property type="entry name" value="ACYL-COA DEHYDROGENASE"/>
    <property type="match status" value="1"/>
</dbReference>
<dbReference type="InterPro" id="IPR037069">
    <property type="entry name" value="AcylCoA_DH/ox_N_sf"/>
</dbReference>
<evidence type="ECO:0000256" key="1">
    <source>
        <dbReference type="ARBA" id="ARBA00001974"/>
    </source>
</evidence>
<evidence type="ECO:0000259" key="6">
    <source>
        <dbReference type="Pfam" id="PF00441"/>
    </source>
</evidence>
<feature type="domain" description="Acyl-CoA dehydrogenase/oxidase N-terminal" evidence="8">
    <location>
        <begin position="8"/>
        <end position="117"/>
    </location>
</feature>
<sequence>MTVLDFAERRLVQESVRDAVEQLASVAHTRALVDHDAGDVREVWRELNTALGLTAIPVPEERGGAGSGWGAVGIVLEELGRTLYPVPYLSSCLALRLLLEADTPAAHELLPRIVSGDDVPAVVFGAAAAGRPQPGPGRGMTAVDRNGEWRVSGRVDDVLGAAHADVLLVAASGPDGPVVLSVAAGAATIRSRPTLDPTRPVDDVVLDQAPATPLTAEPVEALLADVVAFGAAALATEAVGGAARCLDLALQYVRDRRQFGTPIGSFQAVKHACADLLRELEPARSAALGALEVADGGHDADLQATAALAKVVSDRMYTRVSLESVQLHGALGFTWEMELHLHTKRAVCNRVMFGEAPWHRAVLSRQVATLVKRASGPIEHVNEADRNASADLPELRAEVRDWLREHGAHAPPLGGAHEAMSYEQTPEEAAWIDRLREGRWLCLSWPDRFGCRALGPIETMAVNEEFTWAGVPRPHLGMGETLVAPAILAHGSVEQQDEFLPRILSGEHRYCQGFSEPEAGSDLAHLRTRGVVEGDSVRITGEKIWQSGAQHANRIFVLCRTDADAPPHRGISYVLADIPGNGIRVEPIRMMSGDHGFSHVVLDGAVAPLEAVIGGLGNGWKVAMTTLGAERAGQVTSQHLGYQREFEQLVDRLAALDRLDAATLDRLTDPWIGIQLMRLNGRRVAADLAAGLEPQALLAIDKINWSEFHLSLGLLAAELRGLDGVLRPREEGYVLDDLQRVLLESPGRRIARGTNQIQRNLIAERVLGLPR</sequence>
<feature type="domain" description="Acyl-CoA dehydrogenase/oxidase N-terminal" evidence="8">
    <location>
        <begin position="394"/>
        <end position="507"/>
    </location>
</feature>
<protein>
    <submittedName>
        <fullName evidence="9">Acyl-CoA dehydrogenase</fullName>
    </submittedName>
</protein>
<dbReference type="Gene3D" id="2.40.110.10">
    <property type="entry name" value="Butyryl-CoA Dehydrogenase, subunit A, domain 2"/>
    <property type="match status" value="2"/>
</dbReference>
<dbReference type="RefSeq" id="WP_311344757.1">
    <property type="nucleotide sequence ID" value="NZ_JAVREI010000004.1"/>
</dbReference>
<dbReference type="InterPro" id="IPR013786">
    <property type="entry name" value="AcylCoA_DH/ox_N"/>
</dbReference>
<dbReference type="Proteomes" id="UP001183222">
    <property type="component" value="Unassembled WGS sequence"/>
</dbReference>
<feature type="domain" description="Acyl-CoA oxidase/dehydrogenase middle" evidence="7">
    <location>
        <begin position="511"/>
        <end position="601"/>
    </location>
</feature>
<accession>A0ABU2K6W2</accession>
<dbReference type="InterPro" id="IPR052161">
    <property type="entry name" value="Mycobact_Acyl-CoA_DH"/>
</dbReference>
<dbReference type="InterPro" id="IPR009100">
    <property type="entry name" value="AcylCoA_DH/oxidase_NM_dom_sf"/>
</dbReference>
<dbReference type="Pfam" id="PF02770">
    <property type="entry name" value="Acyl-CoA_dh_M"/>
    <property type="match status" value="1"/>
</dbReference>
<dbReference type="PANTHER" id="PTHR43292:SF3">
    <property type="entry name" value="ACYL-COA DEHYDROGENASE FADE29"/>
    <property type="match status" value="1"/>
</dbReference>
<dbReference type="InterPro" id="IPR046373">
    <property type="entry name" value="Acyl-CoA_Oxase/DH_mid-dom_sf"/>
</dbReference>
<gene>
    <name evidence="9" type="ORF">RM425_08460</name>
</gene>
<proteinExistence type="inferred from homology"/>
<dbReference type="InterPro" id="IPR036250">
    <property type="entry name" value="AcylCo_DH-like_C"/>
</dbReference>
<keyword evidence="5" id="KW-0560">Oxidoreductase</keyword>
<dbReference type="EMBL" id="JAVREI010000004">
    <property type="protein sequence ID" value="MDT0275934.1"/>
    <property type="molecule type" value="Genomic_DNA"/>
</dbReference>
<keyword evidence="3" id="KW-0285">Flavoprotein</keyword>
<dbReference type="SUPFAM" id="SSF56645">
    <property type="entry name" value="Acyl-CoA dehydrogenase NM domain-like"/>
    <property type="match status" value="2"/>
</dbReference>
<dbReference type="Pfam" id="PF02771">
    <property type="entry name" value="Acyl-CoA_dh_N"/>
    <property type="match status" value="2"/>
</dbReference>
<evidence type="ECO:0000256" key="2">
    <source>
        <dbReference type="ARBA" id="ARBA00009347"/>
    </source>
</evidence>
<organism evidence="9 10">
    <name type="scientific">Blastococcus goldschmidtiae</name>
    <dbReference type="NCBI Taxonomy" id="3075546"/>
    <lineage>
        <taxon>Bacteria</taxon>
        <taxon>Bacillati</taxon>
        <taxon>Actinomycetota</taxon>
        <taxon>Actinomycetes</taxon>
        <taxon>Geodermatophilales</taxon>
        <taxon>Geodermatophilaceae</taxon>
        <taxon>Blastococcus</taxon>
    </lineage>
</organism>
<feature type="domain" description="Acyl-CoA dehydrogenase/oxidase C-terminal" evidence="6">
    <location>
        <begin position="229"/>
        <end position="367"/>
    </location>
</feature>
<comment type="cofactor">
    <cofactor evidence="1">
        <name>FAD</name>
        <dbReference type="ChEBI" id="CHEBI:57692"/>
    </cofactor>
</comment>
<name>A0ABU2K6W2_9ACTN</name>
<keyword evidence="4" id="KW-0274">FAD</keyword>
<evidence type="ECO:0000256" key="3">
    <source>
        <dbReference type="ARBA" id="ARBA00022630"/>
    </source>
</evidence>
<evidence type="ECO:0000259" key="7">
    <source>
        <dbReference type="Pfam" id="PF02770"/>
    </source>
</evidence>
<dbReference type="Gene3D" id="1.20.140.10">
    <property type="entry name" value="Butyryl-CoA Dehydrogenase, subunit A, domain 3"/>
    <property type="match status" value="2"/>
</dbReference>
<dbReference type="Pfam" id="PF00441">
    <property type="entry name" value="Acyl-CoA_dh_1"/>
    <property type="match status" value="2"/>
</dbReference>
<evidence type="ECO:0000259" key="8">
    <source>
        <dbReference type="Pfam" id="PF02771"/>
    </source>
</evidence>
<keyword evidence="10" id="KW-1185">Reference proteome</keyword>
<dbReference type="SUPFAM" id="SSF47203">
    <property type="entry name" value="Acyl-CoA dehydrogenase C-terminal domain-like"/>
    <property type="match status" value="2"/>
</dbReference>
<feature type="domain" description="Acyl-CoA dehydrogenase/oxidase C-terminal" evidence="6">
    <location>
        <begin position="617"/>
        <end position="767"/>
    </location>
</feature>
<dbReference type="InterPro" id="IPR006091">
    <property type="entry name" value="Acyl-CoA_Oxase/DH_mid-dom"/>
</dbReference>
<dbReference type="Gene3D" id="1.10.540.10">
    <property type="entry name" value="Acyl-CoA dehydrogenase/oxidase, N-terminal domain"/>
    <property type="match status" value="2"/>
</dbReference>
<evidence type="ECO:0000256" key="4">
    <source>
        <dbReference type="ARBA" id="ARBA00022827"/>
    </source>
</evidence>
<evidence type="ECO:0000313" key="9">
    <source>
        <dbReference type="EMBL" id="MDT0275934.1"/>
    </source>
</evidence>